<dbReference type="CDD" id="cd01949">
    <property type="entry name" value="GGDEF"/>
    <property type="match status" value="1"/>
</dbReference>
<dbReference type="AlphaFoldDB" id="A0A5J4L645"/>
<dbReference type="InterPro" id="IPR001789">
    <property type="entry name" value="Sig_transdc_resp-reg_receiver"/>
</dbReference>
<gene>
    <name evidence="3" type="ORF">A45J_1997</name>
</gene>
<reference evidence="3" key="1">
    <citation type="submission" date="2019-10" db="EMBL/GenBank/DDBJ databases">
        <title>Metagenomic sequencing of thiosulfate-disproportionating enrichment culture.</title>
        <authorList>
            <person name="Umezawa K."/>
            <person name="Kojima H."/>
            <person name="Fukui M."/>
        </authorList>
    </citation>
    <scope>NUCLEOTIDE SEQUENCE</scope>
    <source>
        <strain evidence="3">45J</strain>
    </source>
</reference>
<dbReference type="GO" id="GO:0043709">
    <property type="term" value="P:cell adhesion involved in single-species biofilm formation"/>
    <property type="evidence" value="ECO:0007669"/>
    <property type="project" value="TreeGrafter"/>
</dbReference>
<dbReference type="GO" id="GO:0005886">
    <property type="term" value="C:plasma membrane"/>
    <property type="evidence" value="ECO:0007669"/>
    <property type="project" value="TreeGrafter"/>
</dbReference>
<dbReference type="SUPFAM" id="SSF55073">
    <property type="entry name" value="Nucleotide cyclase"/>
    <property type="match status" value="1"/>
</dbReference>
<dbReference type="InterPro" id="IPR029787">
    <property type="entry name" value="Nucleotide_cyclase"/>
</dbReference>
<dbReference type="InterPro" id="IPR000160">
    <property type="entry name" value="GGDEF_dom"/>
</dbReference>
<dbReference type="PROSITE" id="PS50110">
    <property type="entry name" value="RESPONSE_REGULATORY"/>
    <property type="match status" value="1"/>
</dbReference>
<dbReference type="Pfam" id="PF00990">
    <property type="entry name" value="GGDEF"/>
    <property type="match status" value="1"/>
</dbReference>
<dbReference type="InterPro" id="IPR043128">
    <property type="entry name" value="Rev_trsase/Diguanyl_cyclase"/>
</dbReference>
<evidence type="ECO:0000259" key="2">
    <source>
        <dbReference type="PROSITE" id="PS50887"/>
    </source>
</evidence>
<dbReference type="InterPro" id="IPR011006">
    <property type="entry name" value="CheY-like_superfamily"/>
</dbReference>
<sequence length="316" mass="36064">MTNLKTIIVISKDVVLTSIVDRLLKDSYTIVDFSTIQSSLDYIYSSSPDLMIIDISPDDVFAVTLLNEIKSDPIFGRLPVLAVFDDQFVVYDWDSMLIDDYLRKSCLEVELIATVGLCIHRAERMVEVNPLTRLPGNIAIIKQIQKRLDNNEVFALAYADLDYFKPYNDRYGFSRGDEVLKMIGRLILNTVRQNQAHGSFVGHIGGDDFVFIMDMEYIEKTAGEIIDNFNKIIPTFYDYDDRARGFIESVDREGNKRTFPFIGISIGVAHNRFRKFSHYGEIAEVASEMKKYAKCAGGSCFKIDKRHIESVNQRAL</sequence>
<proteinExistence type="predicted"/>
<name>A0A5J4L645_9ZZZZ</name>
<comment type="caution">
    <text evidence="3">The sequence shown here is derived from an EMBL/GenBank/DDBJ whole genome shotgun (WGS) entry which is preliminary data.</text>
</comment>
<feature type="domain" description="Response regulatory" evidence="1">
    <location>
        <begin position="5"/>
        <end position="119"/>
    </location>
</feature>
<accession>A0A5J4L645</accession>
<dbReference type="InterPro" id="IPR050469">
    <property type="entry name" value="Diguanylate_Cyclase"/>
</dbReference>
<dbReference type="SUPFAM" id="SSF52172">
    <property type="entry name" value="CheY-like"/>
    <property type="match status" value="1"/>
</dbReference>
<organism evidence="3">
    <name type="scientific">hot springs metagenome</name>
    <dbReference type="NCBI Taxonomy" id="433727"/>
    <lineage>
        <taxon>unclassified sequences</taxon>
        <taxon>metagenomes</taxon>
        <taxon>ecological metagenomes</taxon>
    </lineage>
</organism>
<dbReference type="EMBL" id="BLAB01000001">
    <property type="protein sequence ID" value="GER94237.1"/>
    <property type="molecule type" value="Genomic_DNA"/>
</dbReference>
<dbReference type="Gene3D" id="3.30.70.270">
    <property type="match status" value="1"/>
</dbReference>
<dbReference type="SMART" id="SM00267">
    <property type="entry name" value="GGDEF"/>
    <property type="match status" value="1"/>
</dbReference>
<dbReference type="GO" id="GO:0052621">
    <property type="term" value="F:diguanylate cyclase activity"/>
    <property type="evidence" value="ECO:0007669"/>
    <property type="project" value="TreeGrafter"/>
</dbReference>
<protein>
    <submittedName>
        <fullName evidence="3">GGDEF domain-containing protein</fullName>
    </submittedName>
</protein>
<dbReference type="PANTHER" id="PTHR45138">
    <property type="entry name" value="REGULATORY COMPONENTS OF SENSORY TRANSDUCTION SYSTEM"/>
    <property type="match status" value="1"/>
</dbReference>
<dbReference type="Gene3D" id="3.40.50.2300">
    <property type="match status" value="1"/>
</dbReference>
<dbReference type="GO" id="GO:0000160">
    <property type="term" value="P:phosphorelay signal transduction system"/>
    <property type="evidence" value="ECO:0007669"/>
    <property type="project" value="InterPro"/>
</dbReference>
<evidence type="ECO:0000259" key="1">
    <source>
        <dbReference type="PROSITE" id="PS50110"/>
    </source>
</evidence>
<dbReference type="NCBIfam" id="TIGR00254">
    <property type="entry name" value="GGDEF"/>
    <property type="match status" value="1"/>
</dbReference>
<feature type="domain" description="GGDEF" evidence="2">
    <location>
        <begin position="152"/>
        <end position="306"/>
    </location>
</feature>
<dbReference type="PROSITE" id="PS50887">
    <property type="entry name" value="GGDEF"/>
    <property type="match status" value="1"/>
</dbReference>
<evidence type="ECO:0000313" key="3">
    <source>
        <dbReference type="EMBL" id="GER94237.1"/>
    </source>
</evidence>
<dbReference type="GO" id="GO:1902201">
    <property type="term" value="P:negative regulation of bacterial-type flagellum-dependent cell motility"/>
    <property type="evidence" value="ECO:0007669"/>
    <property type="project" value="TreeGrafter"/>
</dbReference>
<dbReference type="PANTHER" id="PTHR45138:SF25">
    <property type="entry name" value="GGDEF DOMAIN PROTEIN"/>
    <property type="match status" value="1"/>
</dbReference>